<dbReference type="InterPro" id="IPR014710">
    <property type="entry name" value="RmlC-like_jellyroll"/>
</dbReference>
<dbReference type="PANTHER" id="PTHR43711:SF31">
    <property type="entry name" value="HISTIDINE KINASE"/>
    <property type="match status" value="1"/>
</dbReference>
<evidence type="ECO:0000259" key="9">
    <source>
        <dbReference type="PROSITE" id="PS50109"/>
    </source>
</evidence>
<dbReference type="Proteomes" id="UP001528920">
    <property type="component" value="Unassembled WGS sequence"/>
</dbReference>
<keyword evidence="7" id="KW-0175">Coiled coil</keyword>
<evidence type="ECO:0000256" key="6">
    <source>
        <dbReference type="ARBA" id="ARBA00023012"/>
    </source>
</evidence>
<dbReference type="EC" id="2.7.13.3" evidence="2"/>
<dbReference type="Pfam" id="PF02518">
    <property type="entry name" value="HATPase_c"/>
    <property type="match status" value="1"/>
</dbReference>
<dbReference type="RefSeq" id="WP_275110876.1">
    <property type="nucleotide sequence ID" value="NZ_JAKJSC010000004.1"/>
</dbReference>
<dbReference type="InterPro" id="IPR000595">
    <property type="entry name" value="cNMP-bd_dom"/>
</dbReference>
<dbReference type="InterPro" id="IPR004358">
    <property type="entry name" value="Sig_transdc_His_kin-like_C"/>
</dbReference>
<evidence type="ECO:0000256" key="2">
    <source>
        <dbReference type="ARBA" id="ARBA00012438"/>
    </source>
</evidence>
<gene>
    <name evidence="10" type="ORF">L3049_16250</name>
</gene>
<protein>
    <recommendedName>
        <fullName evidence="2">histidine kinase</fullName>
        <ecNumber evidence="2">2.7.13.3</ecNumber>
    </recommendedName>
</protein>
<keyword evidence="10" id="KW-0547">Nucleotide-binding</keyword>
<comment type="catalytic activity">
    <reaction evidence="1">
        <text>ATP + protein L-histidine = ADP + protein N-phospho-L-histidine.</text>
        <dbReference type="EC" id="2.7.13.3"/>
    </reaction>
</comment>
<feature type="domain" description="Histidine kinase" evidence="9">
    <location>
        <begin position="174"/>
        <end position="392"/>
    </location>
</feature>
<dbReference type="SMART" id="SM00388">
    <property type="entry name" value="HisKA"/>
    <property type="match status" value="1"/>
</dbReference>
<dbReference type="GO" id="GO:0005524">
    <property type="term" value="F:ATP binding"/>
    <property type="evidence" value="ECO:0007669"/>
    <property type="project" value="UniProtKB-KW"/>
</dbReference>
<dbReference type="Pfam" id="PF00512">
    <property type="entry name" value="HisKA"/>
    <property type="match status" value="1"/>
</dbReference>
<dbReference type="InterPro" id="IPR036890">
    <property type="entry name" value="HATPase_C_sf"/>
</dbReference>
<evidence type="ECO:0000256" key="3">
    <source>
        <dbReference type="ARBA" id="ARBA00022553"/>
    </source>
</evidence>
<keyword evidence="4" id="KW-0808">Transferase</keyword>
<evidence type="ECO:0000256" key="7">
    <source>
        <dbReference type="SAM" id="Coils"/>
    </source>
</evidence>
<dbReference type="InterPro" id="IPR018490">
    <property type="entry name" value="cNMP-bd_dom_sf"/>
</dbReference>
<evidence type="ECO:0000259" key="8">
    <source>
        <dbReference type="PROSITE" id="PS50042"/>
    </source>
</evidence>
<feature type="coiled-coil region" evidence="7">
    <location>
        <begin position="140"/>
        <end position="169"/>
    </location>
</feature>
<dbReference type="Gene3D" id="3.30.565.10">
    <property type="entry name" value="Histidine kinase-like ATPase, C-terminal domain"/>
    <property type="match status" value="1"/>
</dbReference>
<dbReference type="SUPFAM" id="SSF51206">
    <property type="entry name" value="cAMP-binding domain-like"/>
    <property type="match status" value="1"/>
</dbReference>
<dbReference type="PANTHER" id="PTHR43711">
    <property type="entry name" value="TWO-COMPONENT HISTIDINE KINASE"/>
    <property type="match status" value="1"/>
</dbReference>
<keyword evidence="6" id="KW-0902">Two-component regulatory system</keyword>
<proteinExistence type="predicted"/>
<dbReference type="InterPro" id="IPR003594">
    <property type="entry name" value="HATPase_dom"/>
</dbReference>
<dbReference type="InterPro" id="IPR050736">
    <property type="entry name" value="Sensor_HK_Regulatory"/>
</dbReference>
<dbReference type="SMART" id="SM00387">
    <property type="entry name" value="HATPase_c"/>
    <property type="match status" value="1"/>
</dbReference>
<accession>A0ABT5VVV2</accession>
<dbReference type="InterPro" id="IPR036097">
    <property type="entry name" value="HisK_dim/P_sf"/>
</dbReference>
<dbReference type="InterPro" id="IPR003661">
    <property type="entry name" value="HisK_dim/P_dom"/>
</dbReference>
<keyword evidence="3" id="KW-0597">Phosphoprotein</keyword>
<feature type="domain" description="Cyclic nucleotide-binding" evidence="8">
    <location>
        <begin position="17"/>
        <end position="114"/>
    </location>
</feature>
<dbReference type="Gene3D" id="2.60.120.10">
    <property type="entry name" value="Jelly Rolls"/>
    <property type="match status" value="1"/>
</dbReference>
<dbReference type="CDD" id="cd00038">
    <property type="entry name" value="CAP_ED"/>
    <property type="match status" value="1"/>
</dbReference>
<evidence type="ECO:0000313" key="10">
    <source>
        <dbReference type="EMBL" id="MDE5419546.1"/>
    </source>
</evidence>
<evidence type="ECO:0000313" key="11">
    <source>
        <dbReference type="Proteomes" id="UP001528920"/>
    </source>
</evidence>
<keyword evidence="10" id="KW-0067">ATP-binding</keyword>
<evidence type="ECO:0000256" key="1">
    <source>
        <dbReference type="ARBA" id="ARBA00000085"/>
    </source>
</evidence>
<keyword evidence="5" id="KW-0418">Kinase</keyword>
<sequence>MSLSPDKKIELLKNLDFLAEQNQEGYRFLSGIVDELNVKKGETIFSKGDFGGAAYIISKGSVQIHDEGHVFIELEEGKSFGEFAFVKSEERSASASAKTDSVLLKCTEDHIKQLEKEFGIKIIDSILIPLQNVKKRMIVKDLLEEELTKQKATIEKQRKELELLNATKDKFFSIIAHDLKNPFASLIGASDLLVDGANELSQEQVKTFSGIINQSARQAFRLLENLLDWSRTQTGSIAWKPKQVDLWDLVNEVVILLTGSAENKQIELEAKIDEDLTAFVDPNMINTVVRNLVSNAIKFTPRGGKILVESKLSDDFIEISVTDNGVGIKPDKLDQLFQIGESVVGIGTENETGTGLGLILCKEFVEKHKGKLSVESEVNVGSTFKFTIPFSTSKK</sequence>
<dbReference type="PRINTS" id="PR00344">
    <property type="entry name" value="BCTRLSENSOR"/>
</dbReference>
<dbReference type="InterPro" id="IPR005467">
    <property type="entry name" value="His_kinase_dom"/>
</dbReference>
<dbReference type="SUPFAM" id="SSF47384">
    <property type="entry name" value="Homodimeric domain of signal transducing histidine kinase"/>
    <property type="match status" value="1"/>
</dbReference>
<keyword evidence="11" id="KW-1185">Reference proteome</keyword>
<organism evidence="10 11">
    <name type="scientific">Paralabilibaculum antarcticum</name>
    <dbReference type="NCBI Taxonomy" id="2912572"/>
    <lineage>
        <taxon>Bacteria</taxon>
        <taxon>Pseudomonadati</taxon>
        <taxon>Bacteroidota</taxon>
        <taxon>Bacteroidia</taxon>
        <taxon>Marinilabiliales</taxon>
        <taxon>Marinifilaceae</taxon>
        <taxon>Paralabilibaculum</taxon>
    </lineage>
</organism>
<reference evidence="10 11" key="1">
    <citation type="submission" date="2022-01" db="EMBL/GenBank/DDBJ databases">
        <title>Labilibaculum sp. nov, a marine bacterium isolated from Antarctica.</title>
        <authorList>
            <person name="Dai W."/>
        </authorList>
    </citation>
    <scope>NUCLEOTIDE SEQUENCE [LARGE SCALE GENOMIC DNA]</scope>
    <source>
        <strain evidence="10 11">DW002</strain>
    </source>
</reference>
<evidence type="ECO:0000256" key="5">
    <source>
        <dbReference type="ARBA" id="ARBA00022777"/>
    </source>
</evidence>
<dbReference type="SMART" id="SM00100">
    <property type="entry name" value="cNMP"/>
    <property type="match status" value="1"/>
</dbReference>
<dbReference type="Gene3D" id="1.10.287.130">
    <property type="match status" value="1"/>
</dbReference>
<dbReference type="SUPFAM" id="SSF55874">
    <property type="entry name" value="ATPase domain of HSP90 chaperone/DNA topoisomerase II/histidine kinase"/>
    <property type="match status" value="1"/>
</dbReference>
<comment type="caution">
    <text evidence="10">The sequence shown here is derived from an EMBL/GenBank/DDBJ whole genome shotgun (WGS) entry which is preliminary data.</text>
</comment>
<dbReference type="EMBL" id="JAKJSC010000004">
    <property type="protein sequence ID" value="MDE5419546.1"/>
    <property type="molecule type" value="Genomic_DNA"/>
</dbReference>
<dbReference type="CDD" id="cd00082">
    <property type="entry name" value="HisKA"/>
    <property type="match status" value="1"/>
</dbReference>
<evidence type="ECO:0000256" key="4">
    <source>
        <dbReference type="ARBA" id="ARBA00022679"/>
    </source>
</evidence>
<name>A0ABT5VVV2_9BACT</name>
<dbReference type="Pfam" id="PF00027">
    <property type="entry name" value="cNMP_binding"/>
    <property type="match status" value="1"/>
</dbReference>
<dbReference type="PROSITE" id="PS50109">
    <property type="entry name" value="HIS_KIN"/>
    <property type="match status" value="1"/>
</dbReference>
<dbReference type="PROSITE" id="PS50042">
    <property type="entry name" value="CNMP_BINDING_3"/>
    <property type="match status" value="1"/>
</dbReference>